<evidence type="ECO:0000256" key="5">
    <source>
        <dbReference type="ARBA" id="ARBA00022679"/>
    </source>
</evidence>
<evidence type="ECO:0000256" key="6">
    <source>
        <dbReference type="ARBA" id="ARBA00022692"/>
    </source>
</evidence>
<dbReference type="PANTHER" id="PTHR45436">
    <property type="entry name" value="SENSOR HISTIDINE KINASE YKOH"/>
    <property type="match status" value="1"/>
</dbReference>
<dbReference type="RefSeq" id="WP_378193844.1">
    <property type="nucleotide sequence ID" value="NZ_JBHLZP010000004.1"/>
</dbReference>
<evidence type="ECO:0000256" key="7">
    <source>
        <dbReference type="ARBA" id="ARBA00022777"/>
    </source>
</evidence>
<dbReference type="SMART" id="SM00304">
    <property type="entry name" value="HAMP"/>
    <property type="match status" value="1"/>
</dbReference>
<evidence type="ECO:0000256" key="3">
    <source>
        <dbReference type="ARBA" id="ARBA00012438"/>
    </source>
</evidence>
<evidence type="ECO:0000256" key="2">
    <source>
        <dbReference type="ARBA" id="ARBA00004236"/>
    </source>
</evidence>
<gene>
    <name evidence="14" type="ORF">ACFFNX_01565</name>
</gene>
<evidence type="ECO:0000313" key="15">
    <source>
        <dbReference type="Proteomes" id="UP001589627"/>
    </source>
</evidence>
<dbReference type="Pfam" id="PF00512">
    <property type="entry name" value="HisKA"/>
    <property type="match status" value="1"/>
</dbReference>
<dbReference type="SUPFAM" id="SSF55874">
    <property type="entry name" value="ATPase domain of HSP90 chaperone/DNA topoisomerase II/histidine kinase"/>
    <property type="match status" value="1"/>
</dbReference>
<keyword evidence="10 11" id="KW-0472">Membrane</keyword>
<dbReference type="CDD" id="cd06225">
    <property type="entry name" value="HAMP"/>
    <property type="match status" value="1"/>
</dbReference>
<dbReference type="SMART" id="SM00387">
    <property type="entry name" value="HATPase_c"/>
    <property type="match status" value="1"/>
</dbReference>
<dbReference type="InterPro" id="IPR003661">
    <property type="entry name" value="HisK_dim/P_dom"/>
</dbReference>
<reference evidence="14 15" key="1">
    <citation type="submission" date="2024-09" db="EMBL/GenBank/DDBJ databases">
        <authorList>
            <person name="Sun Q."/>
            <person name="Mori K."/>
        </authorList>
    </citation>
    <scope>NUCLEOTIDE SEQUENCE [LARGE SCALE GENOMIC DNA]</scope>
    <source>
        <strain evidence="14 15">TBRC 0563</strain>
    </source>
</reference>
<comment type="subcellular location">
    <subcellularLocation>
        <location evidence="2">Cell membrane</location>
    </subcellularLocation>
</comment>
<dbReference type="InterPro" id="IPR004358">
    <property type="entry name" value="Sig_transdc_His_kin-like_C"/>
</dbReference>
<feature type="domain" description="HAMP" evidence="13">
    <location>
        <begin position="185"/>
        <end position="237"/>
    </location>
</feature>
<keyword evidence="4" id="KW-0597">Phosphoprotein</keyword>
<dbReference type="Gene3D" id="1.10.287.130">
    <property type="match status" value="1"/>
</dbReference>
<dbReference type="InterPro" id="IPR003594">
    <property type="entry name" value="HATPase_dom"/>
</dbReference>
<feature type="domain" description="Histidine kinase" evidence="12">
    <location>
        <begin position="252"/>
        <end position="456"/>
    </location>
</feature>
<keyword evidence="9" id="KW-0902">Two-component regulatory system</keyword>
<organism evidence="14 15">
    <name type="scientific">Actinoallomurus acaciae</name>
    <dbReference type="NCBI Taxonomy" id="502577"/>
    <lineage>
        <taxon>Bacteria</taxon>
        <taxon>Bacillati</taxon>
        <taxon>Actinomycetota</taxon>
        <taxon>Actinomycetes</taxon>
        <taxon>Streptosporangiales</taxon>
        <taxon>Thermomonosporaceae</taxon>
        <taxon>Actinoallomurus</taxon>
    </lineage>
</organism>
<evidence type="ECO:0000313" key="14">
    <source>
        <dbReference type="EMBL" id="MFB9830878.1"/>
    </source>
</evidence>
<evidence type="ECO:0000256" key="9">
    <source>
        <dbReference type="ARBA" id="ARBA00023012"/>
    </source>
</evidence>
<evidence type="ECO:0000256" key="1">
    <source>
        <dbReference type="ARBA" id="ARBA00000085"/>
    </source>
</evidence>
<dbReference type="SUPFAM" id="SSF158472">
    <property type="entry name" value="HAMP domain-like"/>
    <property type="match status" value="1"/>
</dbReference>
<protein>
    <recommendedName>
        <fullName evidence="3">histidine kinase</fullName>
        <ecNumber evidence="3">2.7.13.3</ecNumber>
    </recommendedName>
</protein>
<evidence type="ECO:0000256" key="8">
    <source>
        <dbReference type="ARBA" id="ARBA00022989"/>
    </source>
</evidence>
<keyword evidence="5" id="KW-0808">Transferase</keyword>
<comment type="caution">
    <text evidence="14">The sequence shown here is derived from an EMBL/GenBank/DDBJ whole genome shotgun (WGS) entry which is preliminary data.</text>
</comment>
<dbReference type="Pfam" id="PF02518">
    <property type="entry name" value="HATPase_c"/>
    <property type="match status" value="1"/>
</dbReference>
<comment type="catalytic activity">
    <reaction evidence="1">
        <text>ATP + protein L-histidine = ADP + protein N-phospho-L-histidine.</text>
        <dbReference type="EC" id="2.7.13.3"/>
    </reaction>
</comment>
<evidence type="ECO:0000256" key="11">
    <source>
        <dbReference type="SAM" id="Phobius"/>
    </source>
</evidence>
<evidence type="ECO:0000259" key="13">
    <source>
        <dbReference type="PROSITE" id="PS50885"/>
    </source>
</evidence>
<dbReference type="PANTHER" id="PTHR45436:SF5">
    <property type="entry name" value="SENSOR HISTIDINE KINASE TRCS"/>
    <property type="match status" value="1"/>
</dbReference>
<dbReference type="PRINTS" id="PR00344">
    <property type="entry name" value="BCTRLSENSOR"/>
</dbReference>
<dbReference type="InterPro" id="IPR036097">
    <property type="entry name" value="HisK_dim/P_sf"/>
</dbReference>
<dbReference type="Gene3D" id="3.30.565.10">
    <property type="entry name" value="Histidine kinase-like ATPase, C-terminal domain"/>
    <property type="match status" value="1"/>
</dbReference>
<keyword evidence="6 11" id="KW-0812">Transmembrane</keyword>
<evidence type="ECO:0000259" key="12">
    <source>
        <dbReference type="PROSITE" id="PS50109"/>
    </source>
</evidence>
<dbReference type="Pfam" id="PF00672">
    <property type="entry name" value="HAMP"/>
    <property type="match status" value="1"/>
</dbReference>
<dbReference type="CDD" id="cd00075">
    <property type="entry name" value="HATPase"/>
    <property type="match status" value="1"/>
</dbReference>
<dbReference type="InterPro" id="IPR050428">
    <property type="entry name" value="TCS_sensor_his_kinase"/>
</dbReference>
<dbReference type="SMART" id="SM00388">
    <property type="entry name" value="HisKA"/>
    <property type="match status" value="1"/>
</dbReference>
<dbReference type="EMBL" id="JBHLZP010000004">
    <property type="protein sequence ID" value="MFB9830878.1"/>
    <property type="molecule type" value="Genomic_DNA"/>
</dbReference>
<sequence length="456" mass="48760">MITGLRGRMFASFIVACLASTALVAGIGYVLVRRTVLQRTQDLVLTETRDTLARVVPGTLADPVPENTLRDVAQALVRPDRTVVVTSGTTTLSTGEFGTADVPPALAARAKDGLYFQRVVRHGEPWLVMATRVRTADREPSPLTVYVFASLTGERDDLDGIQRALIRAGALTLVLALVLALLLGGSVLRPLRRLGRAARALGAGDLGARVEVRGRDELADVARAFNESASSLEYTVRELRRMEANARRFAADVSHELRTPIAAMTAVTDVLEEDAAALPADTGTAARLIAGQTRRLGALVEDLLEISRMDAGTAHLDLDEVPLAGLVRECVETRGWTDRVVIEVPAGLRVRVDPRRFQVILANLIGNGLLHGAPPVRVTGRPGLEVRVIDQGKGIPDDLLPRVFDRFFKADQARPAGRGSGLGLAIAQAYAELHGGRIEAAHVPGGGAVFTVRIPA</sequence>
<evidence type="ECO:0000256" key="10">
    <source>
        <dbReference type="ARBA" id="ARBA00023136"/>
    </source>
</evidence>
<dbReference type="InterPro" id="IPR005467">
    <property type="entry name" value="His_kinase_dom"/>
</dbReference>
<dbReference type="Gene3D" id="6.10.340.10">
    <property type="match status" value="1"/>
</dbReference>
<name>A0ABV5Y787_9ACTN</name>
<keyword evidence="7 14" id="KW-0418">Kinase</keyword>
<feature type="transmembrane region" description="Helical" evidence="11">
    <location>
        <begin position="164"/>
        <end position="188"/>
    </location>
</feature>
<dbReference type="GO" id="GO:0016301">
    <property type="term" value="F:kinase activity"/>
    <property type="evidence" value="ECO:0007669"/>
    <property type="project" value="UniProtKB-KW"/>
</dbReference>
<proteinExistence type="predicted"/>
<dbReference type="PROSITE" id="PS50109">
    <property type="entry name" value="HIS_KIN"/>
    <property type="match status" value="1"/>
</dbReference>
<dbReference type="PROSITE" id="PS50885">
    <property type="entry name" value="HAMP"/>
    <property type="match status" value="1"/>
</dbReference>
<accession>A0ABV5Y787</accession>
<dbReference type="Proteomes" id="UP001589627">
    <property type="component" value="Unassembled WGS sequence"/>
</dbReference>
<evidence type="ECO:0000256" key="4">
    <source>
        <dbReference type="ARBA" id="ARBA00022553"/>
    </source>
</evidence>
<keyword evidence="15" id="KW-1185">Reference proteome</keyword>
<dbReference type="CDD" id="cd00082">
    <property type="entry name" value="HisKA"/>
    <property type="match status" value="1"/>
</dbReference>
<dbReference type="SUPFAM" id="SSF47384">
    <property type="entry name" value="Homodimeric domain of signal transducing histidine kinase"/>
    <property type="match status" value="1"/>
</dbReference>
<keyword evidence="8 11" id="KW-1133">Transmembrane helix</keyword>
<dbReference type="InterPro" id="IPR003660">
    <property type="entry name" value="HAMP_dom"/>
</dbReference>
<dbReference type="InterPro" id="IPR036890">
    <property type="entry name" value="HATPase_C_sf"/>
</dbReference>
<dbReference type="EC" id="2.7.13.3" evidence="3"/>